<dbReference type="Gene3D" id="1.10.1740.10">
    <property type="match status" value="1"/>
</dbReference>
<keyword evidence="8" id="KW-1185">Reference proteome</keyword>
<dbReference type="KEGG" id="adi:B5T_01219"/>
<proteinExistence type="inferred from homology"/>
<dbReference type="Pfam" id="PF08281">
    <property type="entry name" value="Sigma70_r4_2"/>
    <property type="match status" value="1"/>
</dbReference>
<dbReference type="InterPro" id="IPR039425">
    <property type="entry name" value="RNA_pol_sigma-70-like"/>
</dbReference>
<accession>K0CCR7</accession>
<dbReference type="Pfam" id="PF04542">
    <property type="entry name" value="Sigma70_r2"/>
    <property type="match status" value="1"/>
</dbReference>
<dbReference type="SUPFAM" id="SSF88659">
    <property type="entry name" value="Sigma3 and sigma4 domains of RNA polymerase sigma factors"/>
    <property type="match status" value="1"/>
</dbReference>
<dbReference type="eggNOG" id="COG1595">
    <property type="taxonomic scope" value="Bacteria"/>
</dbReference>
<dbReference type="Proteomes" id="UP000006286">
    <property type="component" value="Chromosome"/>
</dbReference>
<comment type="similarity">
    <text evidence="1">Belongs to the sigma-70 factor family. ECF subfamily.</text>
</comment>
<gene>
    <name evidence="7" type="ordered locus">B5T_01219</name>
</gene>
<evidence type="ECO:0000256" key="4">
    <source>
        <dbReference type="ARBA" id="ARBA00023163"/>
    </source>
</evidence>
<dbReference type="GO" id="GO:0006352">
    <property type="term" value="P:DNA-templated transcription initiation"/>
    <property type="evidence" value="ECO:0007669"/>
    <property type="project" value="InterPro"/>
</dbReference>
<evidence type="ECO:0000256" key="1">
    <source>
        <dbReference type="ARBA" id="ARBA00010641"/>
    </source>
</evidence>
<protein>
    <submittedName>
        <fullName evidence="7">RNA polymerase sigma factor FecI</fullName>
    </submittedName>
</protein>
<organism evidence="7 8">
    <name type="scientific">Alcanivorax dieselolei (strain DSM 16502 / CGMCC 1.3690 / MCCC 1A00001 / B-5)</name>
    <name type="common">Alloalcanivorax dieselolei</name>
    <dbReference type="NCBI Taxonomy" id="930169"/>
    <lineage>
        <taxon>Bacteria</taxon>
        <taxon>Pseudomonadati</taxon>
        <taxon>Pseudomonadota</taxon>
        <taxon>Gammaproteobacteria</taxon>
        <taxon>Oceanospirillales</taxon>
        <taxon>Alcanivoracaceae</taxon>
        <taxon>Alloalcanivorax</taxon>
    </lineage>
</organism>
<dbReference type="Gene3D" id="1.10.10.10">
    <property type="entry name" value="Winged helix-like DNA-binding domain superfamily/Winged helix DNA-binding domain"/>
    <property type="match status" value="1"/>
</dbReference>
<dbReference type="HOGENOM" id="CLU_047691_12_1_6"/>
<name>K0CCR7_ALCDB</name>
<evidence type="ECO:0000256" key="2">
    <source>
        <dbReference type="ARBA" id="ARBA00023015"/>
    </source>
</evidence>
<dbReference type="InterPro" id="IPR013324">
    <property type="entry name" value="RNA_pol_sigma_r3/r4-like"/>
</dbReference>
<dbReference type="EMBL" id="CP003466">
    <property type="protein sequence ID" value="AFT69502.1"/>
    <property type="molecule type" value="Genomic_DNA"/>
</dbReference>
<evidence type="ECO:0000259" key="5">
    <source>
        <dbReference type="Pfam" id="PF04542"/>
    </source>
</evidence>
<keyword evidence="3" id="KW-0731">Sigma factor</keyword>
<feature type="domain" description="RNA polymerase sigma factor 70 region 4 type 2" evidence="6">
    <location>
        <begin position="98"/>
        <end position="150"/>
    </location>
</feature>
<evidence type="ECO:0000313" key="7">
    <source>
        <dbReference type="EMBL" id="AFT69502.1"/>
    </source>
</evidence>
<dbReference type="PANTHER" id="PTHR43133:SF63">
    <property type="entry name" value="RNA POLYMERASE SIGMA FACTOR FECI-RELATED"/>
    <property type="match status" value="1"/>
</dbReference>
<evidence type="ECO:0000259" key="6">
    <source>
        <dbReference type="Pfam" id="PF08281"/>
    </source>
</evidence>
<dbReference type="PANTHER" id="PTHR43133">
    <property type="entry name" value="RNA POLYMERASE ECF-TYPE SIGMA FACTO"/>
    <property type="match status" value="1"/>
</dbReference>
<dbReference type="NCBIfam" id="NF007232">
    <property type="entry name" value="PRK09651.1"/>
    <property type="match status" value="1"/>
</dbReference>
<dbReference type="AlphaFoldDB" id="K0CCR7"/>
<dbReference type="NCBIfam" id="TIGR02937">
    <property type="entry name" value="sigma70-ECF"/>
    <property type="match status" value="1"/>
</dbReference>
<keyword evidence="2" id="KW-0805">Transcription regulation</keyword>
<dbReference type="InterPro" id="IPR007627">
    <property type="entry name" value="RNA_pol_sigma70_r2"/>
</dbReference>
<dbReference type="SUPFAM" id="SSF88946">
    <property type="entry name" value="Sigma2 domain of RNA polymerase sigma factors"/>
    <property type="match status" value="1"/>
</dbReference>
<dbReference type="GO" id="GO:0016987">
    <property type="term" value="F:sigma factor activity"/>
    <property type="evidence" value="ECO:0007669"/>
    <property type="project" value="UniProtKB-KW"/>
</dbReference>
<dbReference type="InterPro" id="IPR013325">
    <property type="entry name" value="RNA_pol_sigma_r2"/>
</dbReference>
<dbReference type="STRING" id="930169.B5T_01219"/>
<dbReference type="PATRIC" id="fig|930169.3.peg.1202"/>
<evidence type="ECO:0000313" key="8">
    <source>
        <dbReference type="Proteomes" id="UP000006286"/>
    </source>
</evidence>
<evidence type="ECO:0000256" key="3">
    <source>
        <dbReference type="ARBA" id="ARBA00023082"/>
    </source>
</evidence>
<dbReference type="InterPro" id="IPR014284">
    <property type="entry name" value="RNA_pol_sigma-70_dom"/>
</dbReference>
<dbReference type="InterPro" id="IPR036388">
    <property type="entry name" value="WH-like_DNA-bd_sf"/>
</dbReference>
<dbReference type="GO" id="GO:0003677">
    <property type="term" value="F:DNA binding"/>
    <property type="evidence" value="ECO:0007669"/>
    <property type="project" value="InterPro"/>
</dbReference>
<feature type="domain" description="RNA polymerase sigma-70 region 2" evidence="5">
    <location>
        <begin position="1"/>
        <end position="67"/>
    </location>
</feature>
<reference evidence="7 8" key="1">
    <citation type="journal article" date="2012" name="J. Bacteriol.">
        <title>Complete genome sequence of Alcanivorax dieselolei type strain B5.</title>
        <authorList>
            <person name="Lai Q."/>
            <person name="Li W."/>
            <person name="Shao Z."/>
        </authorList>
    </citation>
    <scope>NUCLEOTIDE SEQUENCE [LARGE SCALE GENOMIC DNA]</scope>
    <source>
        <strain evidence="8">DSM 16502 / CGMCC 1.3690 / B-5</strain>
    </source>
</reference>
<sequence>MYSDHHGWLQCWLGRRLGDVMDAEDLAQDTFVRVIRTSQDLSALEQPRRFLVTVARGLTIDLFRRRTLERQYLEALASLPEPQWPSEEERALVLQTLLELDAMLAGLGRRVHQAFIYSQLEGLTYQQIADQLGVSLRTIKSDMARAMEHCCLYRLQHDLP</sequence>
<dbReference type="InterPro" id="IPR013249">
    <property type="entry name" value="RNA_pol_sigma70_r4_t2"/>
</dbReference>
<keyword evidence="4" id="KW-0804">Transcription</keyword>